<name>A0ABQ6DY84_9GAMM</name>
<comment type="similarity">
    <text evidence="7">Belongs to the methyl-accepting chemotaxis (MCP) protein family.</text>
</comment>
<keyword evidence="13" id="KW-1185">Reference proteome</keyword>
<evidence type="ECO:0000256" key="3">
    <source>
        <dbReference type="ARBA" id="ARBA00022692"/>
    </source>
</evidence>
<evidence type="ECO:0000256" key="9">
    <source>
        <dbReference type="SAM" id="Phobius"/>
    </source>
</evidence>
<feature type="domain" description="HAMP" evidence="11">
    <location>
        <begin position="223"/>
        <end position="277"/>
    </location>
</feature>
<comment type="caution">
    <text evidence="12">The sequence shown here is derived from an EMBL/GenBank/DDBJ whole genome shotgun (WGS) entry which is preliminary data.</text>
</comment>
<dbReference type="PROSITE" id="PS50111">
    <property type="entry name" value="CHEMOTAXIS_TRANSDUC_2"/>
    <property type="match status" value="1"/>
</dbReference>
<dbReference type="Pfam" id="PF00672">
    <property type="entry name" value="HAMP"/>
    <property type="match status" value="1"/>
</dbReference>
<feature type="transmembrane region" description="Helical" evidence="9">
    <location>
        <begin position="6"/>
        <end position="25"/>
    </location>
</feature>
<evidence type="ECO:0000256" key="8">
    <source>
        <dbReference type="PROSITE-ProRule" id="PRU00284"/>
    </source>
</evidence>
<dbReference type="InterPro" id="IPR004090">
    <property type="entry name" value="Chemotax_Me-accpt_rcpt"/>
</dbReference>
<dbReference type="PROSITE" id="PS50885">
    <property type="entry name" value="HAMP"/>
    <property type="match status" value="1"/>
</dbReference>
<dbReference type="CDD" id="cd11386">
    <property type="entry name" value="MCP_signal"/>
    <property type="match status" value="1"/>
</dbReference>
<accession>A0ABQ6DY84</accession>
<dbReference type="RefSeq" id="WP_284202812.1">
    <property type="nucleotide sequence ID" value="NZ_BSPQ01000001.1"/>
</dbReference>
<evidence type="ECO:0000256" key="1">
    <source>
        <dbReference type="ARBA" id="ARBA00004651"/>
    </source>
</evidence>
<dbReference type="SUPFAM" id="SSF58104">
    <property type="entry name" value="Methyl-accepting chemotaxis protein (MCP) signaling domain"/>
    <property type="match status" value="1"/>
</dbReference>
<dbReference type="PANTHER" id="PTHR32089:SF55">
    <property type="entry name" value="METHYL ACCEPTING SENSORY TRANSDUCER WITH CACHE_2 SMALL MOLECULE BINDING DOMAIN"/>
    <property type="match status" value="1"/>
</dbReference>
<dbReference type="InterPro" id="IPR004010">
    <property type="entry name" value="Double_Cache_2"/>
</dbReference>
<evidence type="ECO:0000313" key="13">
    <source>
        <dbReference type="Proteomes" id="UP001157353"/>
    </source>
</evidence>
<proteinExistence type="inferred from homology"/>
<dbReference type="SMART" id="SM00283">
    <property type="entry name" value="MA"/>
    <property type="match status" value="1"/>
</dbReference>
<keyword evidence="2" id="KW-1003">Cell membrane</keyword>
<evidence type="ECO:0000256" key="7">
    <source>
        <dbReference type="ARBA" id="ARBA00029447"/>
    </source>
</evidence>
<evidence type="ECO:0000256" key="6">
    <source>
        <dbReference type="ARBA" id="ARBA00023224"/>
    </source>
</evidence>
<evidence type="ECO:0000313" key="12">
    <source>
        <dbReference type="EMBL" id="GLS89701.1"/>
    </source>
</evidence>
<evidence type="ECO:0000259" key="10">
    <source>
        <dbReference type="PROSITE" id="PS50111"/>
    </source>
</evidence>
<dbReference type="SMART" id="SM01049">
    <property type="entry name" value="Cache_2"/>
    <property type="match status" value="1"/>
</dbReference>
<sequence length="554" mass="59694">MSKFNLLGKLLTLTLIPLIGTLVLITSISYNIEMDELEHGVAEFRSALIKERKQQLKEVTEVASGIVSYQKTLPNQGDIKGALRGITFGKAGYFYIYDTDGKNIFHGLKPEIEGKNLINLADSKGNKIIVGLLDAAKNGDGIFSYFYQKPGETAQIEKLGYAVIIPGTNWMLGTGAYLDDIEEVIENYALNATTSFHEKMLFMLLIAGGLIIITSIIIYISAAKMVKPIQGMADNLNDIAQGEGDLTQRLTIQGDDEIAQLGRSFNLFVERLQNTISDINSATVGITKAGSDMNQQSSAIATQLQHHNNETDQVVSAITEMSSTANEVANNTNQVAEATQAVTDDVLHAQECVEVSLSEVTALVDEIDGAASSMNSLSEQSQKINNVLTVIGSIAEQTNLLALNAAIEAARAGEQGRGFAVVADEVRSLASRTQTSTLEINEMLNELHRLVAQSVNAMSLSQERSVRSVDSSRAISESLTSVTTAITSINDMSTQIATATTEQSSVTEEVNRNICAIQKIVNSLTENSTEAEKIAANVLTEGDKLGELVGQFKT</sequence>
<reference evidence="13" key="1">
    <citation type="journal article" date="2019" name="Int. J. Syst. Evol. Microbiol.">
        <title>The Global Catalogue of Microorganisms (GCM) 10K type strain sequencing project: providing services to taxonomists for standard genome sequencing and annotation.</title>
        <authorList>
            <consortium name="The Broad Institute Genomics Platform"/>
            <consortium name="The Broad Institute Genome Sequencing Center for Infectious Disease"/>
            <person name="Wu L."/>
            <person name="Ma J."/>
        </authorList>
    </citation>
    <scope>NUCLEOTIDE SEQUENCE [LARGE SCALE GENOMIC DNA]</scope>
    <source>
        <strain evidence="13">NBRC 103166</strain>
    </source>
</reference>
<evidence type="ECO:0000256" key="4">
    <source>
        <dbReference type="ARBA" id="ARBA00022989"/>
    </source>
</evidence>
<evidence type="ECO:0000259" key="11">
    <source>
        <dbReference type="PROSITE" id="PS50885"/>
    </source>
</evidence>
<keyword evidence="3 9" id="KW-0812">Transmembrane</keyword>
<organism evidence="12 13">
    <name type="scientific">Psychromonas marina</name>
    <dbReference type="NCBI Taxonomy" id="88364"/>
    <lineage>
        <taxon>Bacteria</taxon>
        <taxon>Pseudomonadati</taxon>
        <taxon>Pseudomonadota</taxon>
        <taxon>Gammaproteobacteria</taxon>
        <taxon>Alteromonadales</taxon>
        <taxon>Psychromonadaceae</taxon>
        <taxon>Psychromonas</taxon>
    </lineage>
</organism>
<dbReference type="PRINTS" id="PR00260">
    <property type="entry name" value="CHEMTRNSDUCR"/>
</dbReference>
<dbReference type="InterPro" id="IPR033480">
    <property type="entry name" value="sCache_2"/>
</dbReference>
<dbReference type="EMBL" id="BSPQ01000001">
    <property type="protein sequence ID" value="GLS89701.1"/>
    <property type="molecule type" value="Genomic_DNA"/>
</dbReference>
<dbReference type="PANTHER" id="PTHR32089">
    <property type="entry name" value="METHYL-ACCEPTING CHEMOTAXIS PROTEIN MCPB"/>
    <property type="match status" value="1"/>
</dbReference>
<evidence type="ECO:0000256" key="2">
    <source>
        <dbReference type="ARBA" id="ARBA00022475"/>
    </source>
</evidence>
<keyword evidence="5 9" id="KW-0472">Membrane</keyword>
<evidence type="ECO:0000256" key="5">
    <source>
        <dbReference type="ARBA" id="ARBA00023136"/>
    </source>
</evidence>
<dbReference type="Proteomes" id="UP001157353">
    <property type="component" value="Unassembled WGS sequence"/>
</dbReference>
<dbReference type="CDD" id="cd06225">
    <property type="entry name" value="HAMP"/>
    <property type="match status" value="1"/>
</dbReference>
<dbReference type="Pfam" id="PF08269">
    <property type="entry name" value="dCache_2"/>
    <property type="match status" value="1"/>
</dbReference>
<feature type="domain" description="Methyl-accepting transducer" evidence="10">
    <location>
        <begin position="282"/>
        <end position="518"/>
    </location>
</feature>
<gene>
    <name evidence="12" type="ORF">GCM10007916_07680</name>
</gene>
<keyword evidence="4 9" id="KW-1133">Transmembrane helix</keyword>
<dbReference type="SMART" id="SM00304">
    <property type="entry name" value="HAMP"/>
    <property type="match status" value="1"/>
</dbReference>
<keyword evidence="6 8" id="KW-0807">Transducer</keyword>
<protein>
    <submittedName>
        <fullName evidence="12">Chemotaxis protein</fullName>
    </submittedName>
</protein>
<feature type="transmembrane region" description="Helical" evidence="9">
    <location>
        <begin position="201"/>
        <end position="222"/>
    </location>
</feature>
<comment type="subcellular location">
    <subcellularLocation>
        <location evidence="1">Cell membrane</location>
        <topology evidence="1">Multi-pass membrane protein</topology>
    </subcellularLocation>
</comment>
<dbReference type="Gene3D" id="3.30.450.20">
    <property type="entry name" value="PAS domain"/>
    <property type="match status" value="1"/>
</dbReference>
<dbReference type="InterPro" id="IPR003660">
    <property type="entry name" value="HAMP_dom"/>
</dbReference>
<dbReference type="InterPro" id="IPR004089">
    <property type="entry name" value="MCPsignal_dom"/>
</dbReference>
<dbReference type="Pfam" id="PF00015">
    <property type="entry name" value="MCPsignal"/>
    <property type="match status" value="1"/>
</dbReference>
<dbReference type="Gene3D" id="1.10.287.950">
    <property type="entry name" value="Methyl-accepting chemotaxis protein"/>
    <property type="match status" value="1"/>
</dbReference>